<reference evidence="3" key="1">
    <citation type="journal article" date="2017" name="Front. Plant Sci.">
        <title>Climate Clever Clovers: New Paradigm to Reduce the Environmental Footprint of Ruminants by Breeding Low Methanogenic Forages Utilizing Haplotype Variation.</title>
        <authorList>
            <person name="Kaur P."/>
            <person name="Appels R."/>
            <person name="Bayer P.E."/>
            <person name="Keeble-Gagnere G."/>
            <person name="Wang J."/>
            <person name="Hirakawa H."/>
            <person name="Shirasawa K."/>
            <person name="Vercoe P."/>
            <person name="Stefanova K."/>
            <person name="Durmic Z."/>
            <person name="Nichols P."/>
            <person name="Revell C."/>
            <person name="Isobe S.N."/>
            <person name="Edwards D."/>
            <person name="Erskine W."/>
        </authorList>
    </citation>
    <scope>NUCLEOTIDE SEQUENCE [LARGE SCALE GENOMIC DNA]</scope>
    <source>
        <strain evidence="3">cv. Daliak</strain>
    </source>
</reference>
<feature type="region of interest" description="Disordered" evidence="1">
    <location>
        <begin position="50"/>
        <end position="88"/>
    </location>
</feature>
<evidence type="ECO:0000313" key="2">
    <source>
        <dbReference type="EMBL" id="GAU50674.1"/>
    </source>
</evidence>
<organism evidence="2 3">
    <name type="scientific">Trifolium subterraneum</name>
    <name type="common">Subterranean clover</name>
    <dbReference type="NCBI Taxonomy" id="3900"/>
    <lineage>
        <taxon>Eukaryota</taxon>
        <taxon>Viridiplantae</taxon>
        <taxon>Streptophyta</taxon>
        <taxon>Embryophyta</taxon>
        <taxon>Tracheophyta</taxon>
        <taxon>Spermatophyta</taxon>
        <taxon>Magnoliopsida</taxon>
        <taxon>eudicotyledons</taxon>
        <taxon>Gunneridae</taxon>
        <taxon>Pentapetalae</taxon>
        <taxon>rosids</taxon>
        <taxon>fabids</taxon>
        <taxon>Fabales</taxon>
        <taxon>Fabaceae</taxon>
        <taxon>Papilionoideae</taxon>
        <taxon>50 kb inversion clade</taxon>
        <taxon>NPAAA clade</taxon>
        <taxon>Hologalegina</taxon>
        <taxon>IRL clade</taxon>
        <taxon>Trifolieae</taxon>
        <taxon>Trifolium</taxon>
    </lineage>
</organism>
<feature type="compositionally biased region" description="Acidic residues" evidence="1">
    <location>
        <begin position="63"/>
        <end position="78"/>
    </location>
</feature>
<keyword evidence="3" id="KW-1185">Reference proteome</keyword>
<feature type="compositionally biased region" description="Basic and acidic residues" evidence="1">
    <location>
        <begin position="79"/>
        <end position="88"/>
    </location>
</feature>
<dbReference type="Proteomes" id="UP000242715">
    <property type="component" value="Unassembled WGS sequence"/>
</dbReference>
<dbReference type="AlphaFoldDB" id="A0A2Z6P2P9"/>
<proteinExistence type="predicted"/>
<accession>A0A2Z6P2P9</accession>
<dbReference type="EMBL" id="DF974835">
    <property type="protein sequence ID" value="GAU50674.1"/>
    <property type="molecule type" value="Genomic_DNA"/>
</dbReference>
<evidence type="ECO:0000256" key="1">
    <source>
        <dbReference type="SAM" id="MobiDB-lite"/>
    </source>
</evidence>
<sequence>MLISVFTTIISAHRMFTDSCRRLRIMKGCSPRYILCAGAFAKGKKVMAGEETKGESRVSMPNEGEEEAYGGGEEEGGDVEMHRGRGLW</sequence>
<gene>
    <name evidence="2" type="ORF">TSUD_389830</name>
</gene>
<name>A0A2Z6P2P9_TRISU</name>
<protein>
    <submittedName>
        <fullName evidence="2">Uncharacterized protein</fullName>
    </submittedName>
</protein>
<evidence type="ECO:0000313" key="3">
    <source>
        <dbReference type="Proteomes" id="UP000242715"/>
    </source>
</evidence>